<gene>
    <name evidence="1" type="ORF">TSPGSL018_29887</name>
</gene>
<proteinExistence type="predicted"/>
<organism evidence="1">
    <name type="scientific">Tetraselmis sp. GSL018</name>
    <dbReference type="NCBI Taxonomy" id="582737"/>
    <lineage>
        <taxon>Eukaryota</taxon>
        <taxon>Viridiplantae</taxon>
        <taxon>Chlorophyta</taxon>
        <taxon>core chlorophytes</taxon>
        <taxon>Chlorodendrophyceae</taxon>
        <taxon>Chlorodendrales</taxon>
        <taxon>Chlorodendraceae</taxon>
        <taxon>Tetraselmis</taxon>
    </lineage>
</organism>
<feature type="non-terminal residue" evidence="1">
    <location>
        <position position="1"/>
    </location>
</feature>
<sequence>SSGGSCLRPFDLSCQKEYTQNFGKGISSKLLTERNRRPESRSRVDVSTQPSGCNILCKCFATHNF</sequence>
<dbReference type="AlphaFoldDB" id="A0A061RQS6"/>
<protein>
    <submittedName>
        <fullName evidence="1">Uncharacterized protein</fullName>
    </submittedName>
</protein>
<reference evidence="1" key="1">
    <citation type="submission" date="2014-05" db="EMBL/GenBank/DDBJ databases">
        <title>The transcriptome of the halophilic microalga Tetraselmis sp. GSL018 isolated from the Great Salt Lake, Utah.</title>
        <authorList>
            <person name="Jinkerson R.E."/>
            <person name="D'Adamo S."/>
            <person name="Posewitz M.C."/>
        </authorList>
    </citation>
    <scope>NUCLEOTIDE SEQUENCE</scope>
    <source>
        <strain evidence="1">GSL018</strain>
    </source>
</reference>
<name>A0A061RQS6_9CHLO</name>
<accession>A0A061RQS6</accession>
<dbReference type="EMBL" id="GBEZ01012893">
    <property type="protein sequence ID" value="JAC73040.1"/>
    <property type="molecule type" value="Transcribed_RNA"/>
</dbReference>
<evidence type="ECO:0000313" key="1">
    <source>
        <dbReference type="EMBL" id="JAC73040.1"/>
    </source>
</evidence>